<organism evidence="2 3">
    <name type="scientific">Cuscuta europaea</name>
    <name type="common">European dodder</name>
    <dbReference type="NCBI Taxonomy" id="41803"/>
    <lineage>
        <taxon>Eukaryota</taxon>
        <taxon>Viridiplantae</taxon>
        <taxon>Streptophyta</taxon>
        <taxon>Embryophyta</taxon>
        <taxon>Tracheophyta</taxon>
        <taxon>Spermatophyta</taxon>
        <taxon>Magnoliopsida</taxon>
        <taxon>eudicotyledons</taxon>
        <taxon>Gunneridae</taxon>
        <taxon>Pentapetalae</taxon>
        <taxon>asterids</taxon>
        <taxon>lamiids</taxon>
        <taxon>Solanales</taxon>
        <taxon>Convolvulaceae</taxon>
        <taxon>Cuscuteae</taxon>
        <taxon>Cuscuta</taxon>
        <taxon>Cuscuta subgen. Cuscuta</taxon>
    </lineage>
</organism>
<keyword evidence="1" id="KW-0175">Coiled coil</keyword>
<dbReference type="OrthoDB" id="1324266at2759"/>
<evidence type="ECO:0000313" key="3">
    <source>
        <dbReference type="Proteomes" id="UP001152484"/>
    </source>
</evidence>
<proteinExistence type="predicted"/>
<accession>A0A9P1EED3</accession>
<feature type="coiled-coil region" evidence="1">
    <location>
        <begin position="8"/>
        <end position="39"/>
    </location>
</feature>
<evidence type="ECO:0000313" key="2">
    <source>
        <dbReference type="EMBL" id="CAH9099411.1"/>
    </source>
</evidence>
<reference evidence="2" key="1">
    <citation type="submission" date="2022-07" db="EMBL/GenBank/DDBJ databases">
        <authorList>
            <person name="Macas J."/>
            <person name="Novak P."/>
            <person name="Neumann P."/>
        </authorList>
    </citation>
    <scope>NUCLEOTIDE SEQUENCE</scope>
</reference>
<dbReference type="EMBL" id="CAMAPE010000038">
    <property type="protein sequence ID" value="CAH9099411.1"/>
    <property type="molecule type" value="Genomic_DNA"/>
</dbReference>
<name>A0A9P1EED3_CUSEU</name>
<comment type="caution">
    <text evidence="2">The sequence shown here is derived from an EMBL/GenBank/DDBJ whole genome shotgun (WGS) entry which is preliminary data.</text>
</comment>
<dbReference type="Proteomes" id="UP001152484">
    <property type="component" value="Unassembled WGS sequence"/>
</dbReference>
<evidence type="ECO:0000256" key="1">
    <source>
        <dbReference type="SAM" id="Coils"/>
    </source>
</evidence>
<protein>
    <submittedName>
        <fullName evidence="2">Uncharacterized protein</fullName>
    </submittedName>
</protein>
<sequence>MAGTNQWLIEFHKQLETAKEEIRREMAEQTAHIQRENDVLLSQVQSVVSIASNSMINRRRDTKTIATKLDLGFTPAVTDPPATMTDHISLTLGLSPTGELQSTVISQLIPYTPLVPETTPAPSIPTCFFPESLPPESRTTDLHSTTQSIQMVSAMSAPTEPSVPHYISRNHGEPGPSSFVQNRRRNISDDLLPEVQTQRPRTPVTLTDQNCGGRCLEIIFIPSPTCPEATQMAGPTVPIGGLLQPGMADTVYDDGPATTNAGEN</sequence>
<gene>
    <name evidence="2" type="ORF">CEURO_LOCUS14468</name>
</gene>
<keyword evidence="3" id="KW-1185">Reference proteome</keyword>
<dbReference type="AlphaFoldDB" id="A0A9P1EED3"/>